<dbReference type="Proteomes" id="UP000018877">
    <property type="component" value="Unassembled WGS sequence"/>
</dbReference>
<comment type="caution">
    <text evidence="1">The sequence shown here is derived from an EMBL/GenBank/DDBJ whole genome shotgun (WGS) entry which is preliminary data.</text>
</comment>
<gene>
    <name evidence="1" type="ORF">BAVI_08671</name>
</gene>
<keyword evidence="2" id="KW-1185">Reference proteome</keyword>
<dbReference type="AlphaFoldDB" id="A0AB94IQ00"/>
<evidence type="ECO:0000313" key="2">
    <source>
        <dbReference type="Proteomes" id="UP000018877"/>
    </source>
</evidence>
<dbReference type="RefSeq" id="WP_024027934.1">
    <property type="nucleotide sequence ID" value="NZ_ALAN01000058.1"/>
</dbReference>
<name>A0AB94IQ00_9BACI</name>
<evidence type="ECO:0008006" key="3">
    <source>
        <dbReference type="Google" id="ProtNLM"/>
    </source>
</evidence>
<protein>
    <recommendedName>
        <fullName evidence="3">Phage protein</fullName>
    </recommendedName>
</protein>
<reference evidence="1 2" key="1">
    <citation type="journal article" date="2014" name="Environ. Microbiol.">
        <title>The nitrate-ammonifying and nosZ-carrying bacterium Bacillus vireti is a potent source and sink for nitric and nitrous oxide under high nitrate conditions.</title>
        <authorList>
            <person name="Mania D."/>
            <person name="Heylen K."/>
            <person name="van Spanning R.J."/>
            <person name="Frostegard A."/>
        </authorList>
    </citation>
    <scope>NUCLEOTIDE SEQUENCE [LARGE SCALE GENOMIC DNA]</scope>
    <source>
        <strain evidence="1 2">LMG 21834</strain>
    </source>
</reference>
<dbReference type="EMBL" id="ALAN01000058">
    <property type="protein sequence ID" value="ETI69159.1"/>
    <property type="molecule type" value="Genomic_DNA"/>
</dbReference>
<accession>A0AB94IQ00</accession>
<proteinExistence type="predicted"/>
<organism evidence="1 2">
    <name type="scientific">Neobacillus vireti LMG 21834</name>
    <dbReference type="NCBI Taxonomy" id="1131730"/>
    <lineage>
        <taxon>Bacteria</taxon>
        <taxon>Bacillati</taxon>
        <taxon>Bacillota</taxon>
        <taxon>Bacilli</taxon>
        <taxon>Bacillales</taxon>
        <taxon>Bacillaceae</taxon>
        <taxon>Neobacillus</taxon>
    </lineage>
</organism>
<sequence length="97" mass="10919">MKNWAYTTQGSVKTGITGEGLPFFESSILGWQDDNRFSECEKLVVISAVLYDDGAECVLKNIYTSEEAIANPKIRMQSEEVEQQLLNEVQLWLNGSI</sequence>
<evidence type="ECO:0000313" key="1">
    <source>
        <dbReference type="EMBL" id="ETI69159.1"/>
    </source>
</evidence>